<dbReference type="CDD" id="cd02598">
    <property type="entry name" value="HAD_BPGM"/>
    <property type="match status" value="1"/>
</dbReference>
<feature type="binding site" evidence="4">
    <location>
        <position position="170"/>
    </location>
    <ligand>
        <name>Mg(2+)</name>
        <dbReference type="ChEBI" id="CHEBI:18420"/>
    </ligand>
</feature>
<comment type="caution">
    <text evidence="6">The sequence shown here is derived from an EMBL/GenBank/DDBJ whole genome shotgun (WGS) entry which is preliminary data.</text>
</comment>
<feature type="site" description="Important for catalytic activity and assists the phosphoryl transfer reaction to Asp8 by balancing charge and orienting the reacting groups" evidence="5">
    <location>
        <position position="146"/>
    </location>
</feature>
<accession>A0A0R1K113</accession>
<dbReference type="GO" id="GO:0050308">
    <property type="term" value="F:sugar-phosphatase activity"/>
    <property type="evidence" value="ECO:0007669"/>
    <property type="project" value="TreeGrafter"/>
</dbReference>
<evidence type="ECO:0000313" key="7">
    <source>
        <dbReference type="Proteomes" id="UP000051804"/>
    </source>
</evidence>
<comment type="similarity">
    <text evidence="1">Belongs to the HAD-like hydrolase superfamily. CbbY/CbbZ/Gph/YieH family.</text>
</comment>
<feature type="binding site" evidence="3">
    <location>
        <position position="146"/>
    </location>
    <ligand>
        <name>substrate</name>
    </ligand>
</feature>
<dbReference type="Gene3D" id="3.40.50.1000">
    <property type="entry name" value="HAD superfamily/HAD-like"/>
    <property type="match status" value="1"/>
</dbReference>
<dbReference type="InterPro" id="IPR023198">
    <property type="entry name" value="PGP-like_dom2"/>
</dbReference>
<feature type="binding site" evidence="3">
    <location>
        <begin position="43"/>
        <end position="48"/>
    </location>
    <ligand>
        <name>substrate</name>
    </ligand>
</feature>
<dbReference type="Gene3D" id="1.10.150.240">
    <property type="entry name" value="Putative phosphatase, domain 2"/>
    <property type="match status" value="1"/>
</dbReference>
<comment type="cofactor">
    <cofactor evidence="4">
        <name>Mg(2+)</name>
        <dbReference type="ChEBI" id="CHEBI:18420"/>
    </cofactor>
    <text evidence="4">Binds 2 magnesium ions per subunit.</text>
</comment>
<keyword evidence="4" id="KW-0460">Magnesium</keyword>
<dbReference type="EMBL" id="AZDJ01000003">
    <property type="protein sequence ID" value="KRK73842.1"/>
    <property type="molecule type" value="Genomic_DNA"/>
</dbReference>
<feature type="binding site" evidence="4">
    <location>
        <position position="171"/>
    </location>
    <ligand>
        <name>Mg(2+)</name>
        <dbReference type="ChEBI" id="CHEBI:18420"/>
    </ligand>
</feature>
<feature type="active site" description="Nucleophile" evidence="2">
    <location>
        <position position="8"/>
    </location>
</feature>
<protein>
    <submittedName>
        <fullName evidence="6">PTS family maltose glucose porter, IIABC component</fullName>
    </submittedName>
</protein>
<dbReference type="InterPro" id="IPR051806">
    <property type="entry name" value="HAD-like_SPP"/>
</dbReference>
<dbReference type="STRING" id="1291734.FD02_GL001672"/>
<dbReference type="GO" id="GO:0005975">
    <property type="term" value="P:carbohydrate metabolic process"/>
    <property type="evidence" value="ECO:0007669"/>
    <property type="project" value="InterPro"/>
</dbReference>
<dbReference type="GO" id="GO:0000287">
    <property type="term" value="F:magnesium ion binding"/>
    <property type="evidence" value="ECO:0007669"/>
    <property type="project" value="InterPro"/>
</dbReference>
<dbReference type="RefSeq" id="WP_056950022.1">
    <property type="nucleotide sequence ID" value="NZ_AZDJ01000003.1"/>
</dbReference>
<evidence type="ECO:0000256" key="5">
    <source>
        <dbReference type="PIRSR" id="PIRSR610972-4"/>
    </source>
</evidence>
<name>A0A0R1K113_9LACO</name>
<dbReference type="Proteomes" id="UP000051804">
    <property type="component" value="Unassembled WGS sequence"/>
</dbReference>
<feature type="binding site" evidence="3">
    <location>
        <begin position="8"/>
        <end position="10"/>
    </location>
    <ligand>
        <name>substrate</name>
    </ligand>
</feature>
<dbReference type="InterPro" id="IPR010976">
    <property type="entry name" value="B-phosphoglucomutase_hydrolase"/>
</dbReference>
<reference evidence="6 7" key="1">
    <citation type="journal article" date="2015" name="Genome Announc.">
        <title>Expanding the biotechnology potential of lactobacilli through comparative genomics of 213 strains and associated genera.</title>
        <authorList>
            <person name="Sun Z."/>
            <person name="Harris H.M."/>
            <person name="McCann A."/>
            <person name="Guo C."/>
            <person name="Argimon S."/>
            <person name="Zhang W."/>
            <person name="Yang X."/>
            <person name="Jeffery I.B."/>
            <person name="Cooney J.C."/>
            <person name="Kagawa T.F."/>
            <person name="Liu W."/>
            <person name="Song Y."/>
            <person name="Salvetti E."/>
            <person name="Wrobel A."/>
            <person name="Rasinkangas P."/>
            <person name="Parkhill J."/>
            <person name="Rea M.C."/>
            <person name="O'Sullivan O."/>
            <person name="Ritari J."/>
            <person name="Douillard F.P."/>
            <person name="Paul Ross R."/>
            <person name="Yang R."/>
            <person name="Briner A.E."/>
            <person name="Felis G.E."/>
            <person name="de Vos W.M."/>
            <person name="Barrangou R."/>
            <person name="Klaenhammer T.R."/>
            <person name="Caufield P.W."/>
            <person name="Cui Y."/>
            <person name="Zhang H."/>
            <person name="O'Toole P.W."/>
        </authorList>
    </citation>
    <scope>NUCLEOTIDE SEQUENCE [LARGE SCALE GENOMIC DNA]</scope>
    <source>
        <strain evidence="6 7">JCM 17158</strain>
    </source>
</reference>
<gene>
    <name evidence="6" type="ORF">FD02_GL001672</name>
</gene>
<dbReference type="PRINTS" id="PR00413">
    <property type="entry name" value="HADHALOGNASE"/>
</dbReference>
<organism evidence="6 7">
    <name type="scientific">Lacticaseibacillus nasuensis JCM 17158</name>
    <dbReference type="NCBI Taxonomy" id="1291734"/>
    <lineage>
        <taxon>Bacteria</taxon>
        <taxon>Bacillati</taxon>
        <taxon>Bacillota</taxon>
        <taxon>Bacilli</taxon>
        <taxon>Lactobacillales</taxon>
        <taxon>Lactobacillaceae</taxon>
        <taxon>Lacticaseibacillus</taxon>
    </lineage>
</organism>
<dbReference type="NCBIfam" id="TIGR01990">
    <property type="entry name" value="bPGM"/>
    <property type="match status" value="1"/>
</dbReference>
<dbReference type="PANTHER" id="PTHR43481:SF4">
    <property type="entry name" value="GLYCEROL-1-PHOSPHATE PHOSPHOHYDROLASE 1-RELATED"/>
    <property type="match status" value="1"/>
</dbReference>
<evidence type="ECO:0000313" key="6">
    <source>
        <dbReference type="EMBL" id="KRK73842.1"/>
    </source>
</evidence>
<evidence type="ECO:0000256" key="3">
    <source>
        <dbReference type="PIRSR" id="PIRSR610972-2"/>
    </source>
</evidence>
<dbReference type="InterPro" id="IPR023214">
    <property type="entry name" value="HAD_sf"/>
</dbReference>
<feature type="binding site" evidence="4">
    <location>
        <position position="8"/>
    </location>
    <ligand>
        <name>Mg(2+)</name>
        <dbReference type="ChEBI" id="CHEBI:18420"/>
    </ligand>
</feature>
<feature type="binding site" evidence="3">
    <location>
        <position position="24"/>
    </location>
    <ligand>
        <name>substrate</name>
    </ligand>
</feature>
<dbReference type="InterPro" id="IPR010972">
    <property type="entry name" value="Beta-PGM"/>
</dbReference>
<feature type="site" description="Important for catalytic activity and assists the phosphoryl transfer reaction to Asp8 by balancing charge and orienting the reacting groups" evidence="5">
    <location>
        <position position="115"/>
    </location>
</feature>
<dbReference type="Pfam" id="PF00702">
    <property type="entry name" value="Hydrolase"/>
    <property type="match status" value="1"/>
</dbReference>
<evidence type="ECO:0000256" key="4">
    <source>
        <dbReference type="PIRSR" id="PIRSR610972-3"/>
    </source>
</evidence>
<dbReference type="NCBIfam" id="TIGR02009">
    <property type="entry name" value="PGMB-YQAB-SF"/>
    <property type="match status" value="1"/>
</dbReference>
<feature type="binding site" evidence="3">
    <location>
        <begin position="115"/>
        <end position="119"/>
    </location>
    <ligand>
        <name>substrate</name>
    </ligand>
</feature>
<dbReference type="OrthoDB" id="9797743at2"/>
<dbReference type="InterPro" id="IPR006439">
    <property type="entry name" value="HAD-SF_hydro_IA"/>
</dbReference>
<proteinExistence type="inferred from homology"/>
<sequence length="223" mass="22854">MLKGLLFDLDGVIADTARFHLAAWNRVAESLGITLPPAANDALRGRSRQASLDLILNYGPGANHFSADEKAALAAKKNTEYLQAIATLTPADILPGVPQLLDDAQAAGLQLAIASASKNAPAILAKLGIADRFSAIVDPAQLQHGKPDPEIYLKAQALLGLAANEVVSFEDASAGVAAIKAAGQFAVGIGDATVLAAADLVVPSTADLKLATITAAFNREVSA</sequence>
<evidence type="ECO:0000256" key="2">
    <source>
        <dbReference type="PIRSR" id="PIRSR610972-1"/>
    </source>
</evidence>
<dbReference type="PANTHER" id="PTHR43481">
    <property type="entry name" value="FRUCTOSE-1-PHOSPHATE PHOSPHATASE"/>
    <property type="match status" value="1"/>
</dbReference>
<dbReference type="SFLD" id="SFLDG01135">
    <property type="entry name" value="C1.5.6:_HAD__Beta-PGM__Phospha"/>
    <property type="match status" value="1"/>
</dbReference>
<feature type="binding site" evidence="3">
    <location>
        <position position="51"/>
    </location>
    <ligand>
        <name>substrate</name>
    </ligand>
</feature>
<feature type="binding site" evidence="3">
    <location>
        <position position="77"/>
    </location>
    <ligand>
        <name>substrate</name>
    </ligand>
</feature>
<dbReference type="SUPFAM" id="SSF56784">
    <property type="entry name" value="HAD-like"/>
    <property type="match status" value="1"/>
</dbReference>
<keyword evidence="7" id="KW-1185">Reference proteome</keyword>
<dbReference type="AlphaFoldDB" id="A0A0R1K113"/>
<keyword evidence="4" id="KW-0479">Metal-binding</keyword>
<feature type="binding site" evidence="4">
    <location>
        <position position="10"/>
    </location>
    <ligand>
        <name>Mg(2+)</name>
        <dbReference type="ChEBI" id="CHEBI:18420"/>
    </ligand>
</feature>
<feature type="active site" description="Proton donor/acceptor" evidence="2">
    <location>
        <position position="10"/>
    </location>
</feature>
<dbReference type="SFLD" id="SFLDG01129">
    <property type="entry name" value="C1.5:_HAD__Beta-PGM__Phosphata"/>
    <property type="match status" value="1"/>
</dbReference>
<dbReference type="InterPro" id="IPR036412">
    <property type="entry name" value="HAD-like_sf"/>
</dbReference>
<dbReference type="NCBIfam" id="TIGR01509">
    <property type="entry name" value="HAD-SF-IA-v3"/>
    <property type="match status" value="1"/>
</dbReference>
<evidence type="ECO:0000256" key="1">
    <source>
        <dbReference type="ARBA" id="ARBA00006171"/>
    </source>
</evidence>
<dbReference type="SFLD" id="SFLDS00003">
    <property type="entry name" value="Haloacid_Dehalogenase"/>
    <property type="match status" value="1"/>
</dbReference>
<dbReference type="PATRIC" id="fig|1291734.4.peg.1720"/>
<dbReference type="GO" id="GO:0008801">
    <property type="term" value="F:beta-phosphoglucomutase activity"/>
    <property type="evidence" value="ECO:0007669"/>
    <property type="project" value="InterPro"/>
</dbReference>